<dbReference type="Pfam" id="PF00440">
    <property type="entry name" value="TetR_N"/>
    <property type="match status" value="1"/>
</dbReference>
<name>A0A1M5Z9C3_9FIRM</name>
<feature type="domain" description="HTH tetR-type" evidence="5">
    <location>
        <begin position="11"/>
        <end position="71"/>
    </location>
</feature>
<protein>
    <submittedName>
        <fullName evidence="6">Transcriptional regulator, TetR family</fullName>
    </submittedName>
</protein>
<dbReference type="PANTHER" id="PTHR30055:SF234">
    <property type="entry name" value="HTH-TYPE TRANSCRIPTIONAL REGULATOR BETI"/>
    <property type="match status" value="1"/>
</dbReference>
<evidence type="ECO:0000259" key="5">
    <source>
        <dbReference type="PROSITE" id="PS50977"/>
    </source>
</evidence>
<dbReference type="Proteomes" id="UP000183995">
    <property type="component" value="Unassembled WGS sequence"/>
</dbReference>
<evidence type="ECO:0000256" key="3">
    <source>
        <dbReference type="ARBA" id="ARBA00023163"/>
    </source>
</evidence>
<evidence type="ECO:0000256" key="1">
    <source>
        <dbReference type="ARBA" id="ARBA00023015"/>
    </source>
</evidence>
<dbReference type="GO" id="GO:0000976">
    <property type="term" value="F:transcription cis-regulatory region binding"/>
    <property type="evidence" value="ECO:0007669"/>
    <property type="project" value="TreeGrafter"/>
</dbReference>
<dbReference type="AlphaFoldDB" id="A0A1M5Z9C3"/>
<feature type="DNA-binding region" description="H-T-H motif" evidence="4">
    <location>
        <begin position="34"/>
        <end position="53"/>
    </location>
</feature>
<dbReference type="Gene3D" id="1.10.357.10">
    <property type="entry name" value="Tetracycline Repressor, domain 2"/>
    <property type="match status" value="1"/>
</dbReference>
<dbReference type="OrthoDB" id="9812484at2"/>
<evidence type="ECO:0000313" key="7">
    <source>
        <dbReference type="Proteomes" id="UP000183995"/>
    </source>
</evidence>
<dbReference type="EMBL" id="FQXV01000015">
    <property type="protein sequence ID" value="SHI20819.1"/>
    <property type="molecule type" value="Genomic_DNA"/>
</dbReference>
<keyword evidence="3" id="KW-0804">Transcription</keyword>
<dbReference type="PANTHER" id="PTHR30055">
    <property type="entry name" value="HTH-TYPE TRANSCRIPTIONAL REGULATOR RUTR"/>
    <property type="match status" value="1"/>
</dbReference>
<dbReference type="GO" id="GO:0003700">
    <property type="term" value="F:DNA-binding transcription factor activity"/>
    <property type="evidence" value="ECO:0007669"/>
    <property type="project" value="TreeGrafter"/>
</dbReference>
<dbReference type="PROSITE" id="PS50977">
    <property type="entry name" value="HTH_TETR_2"/>
    <property type="match status" value="1"/>
</dbReference>
<keyword evidence="7" id="KW-1185">Reference proteome</keyword>
<keyword evidence="1" id="KW-0805">Transcription regulation</keyword>
<organism evidence="6 7">
    <name type="scientific">Sporobacter termitidis DSM 10068</name>
    <dbReference type="NCBI Taxonomy" id="1123282"/>
    <lineage>
        <taxon>Bacteria</taxon>
        <taxon>Bacillati</taxon>
        <taxon>Bacillota</taxon>
        <taxon>Clostridia</taxon>
        <taxon>Eubacteriales</taxon>
        <taxon>Oscillospiraceae</taxon>
        <taxon>Sporobacter</taxon>
    </lineage>
</organism>
<dbReference type="RefSeq" id="WP_073081763.1">
    <property type="nucleotide sequence ID" value="NZ_FQXV01000015.1"/>
</dbReference>
<reference evidence="6 7" key="1">
    <citation type="submission" date="2016-11" db="EMBL/GenBank/DDBJ databases">
        <authorList>
            <person name="Jaros S."/>
            <person name="Januszkiewicz K."/>
            <person name="Wedrychowicz H."/>
        </authorList>
    </citation>
    <scope>NUCLEOTIDE SEQUENCE [LARGE SCALE GENOMIC DNA]</scope>
    <source>
        <strain evidence="6 7">DSM 10068</strain>
    </source>
</reference>
<dbReference type="STRING" id="1123282.SAMN02745823_03409"/>
<dbReference type="InterPro" id="IPR001647">
    <property type="entry name" value="HTH_TetR"/>
</dbReference>
<evidence type="ECO:0000313" key="6">
    <source>
        <dbReference type="EMBL" id="SHI20819.1"/>
    </source>
</evidence>
<evidence type="ECO:0000256" key="4">
    <source>
        <dbReference type="PROSITE-ProRule" id="PRU00335"/>
    </source>
</evidence>
<dbReference type="SUPFAM" id="SSF46689">
    <property type="entry name" value="Homeodomain-like"/>
    <property type="match status" value="1"/>
</dbReference>
<dbReference type="PRINTS" id="PR00455">
    <property type="entry name" value="HTHTETR"/>
</dbReference>
<proteinExistence type="predicted"/>
<sequence>MAGGKREMLTEFNRGNIMNAAKILFETRGVAGTTMDDIAKKADYSKSTIYIYFKSKDEIYHRILLESMVLLRDRLMAAVRAGAGFEENYFSICRELTGFQREYPLYFNSISDEISVDEEDFERYPVLRDIYNVGEEINGVLSALLIKGMEGGGLRAGLKPVPTILTMWASLCGVIKMAGQKEKYLKKLQINKREYLDDSFRMLLNSLKAGD</sequence>
<dbReference type="InterPro" id="IPR009057">
    <property type="entry name" value="Homeodomain-like_sf"/>
</dbReference>
<accession>A0A1M5Z9C3</accession>
<gene>
    <name evidence="6" type="ORF">SAMN02745823_03409</name>
</gene>
<keyword evidence="2 4" id="KW-0238">DNA-binding</keyword>
<dbReference type="InterPro" id="IPR050109">
    <property type="entry name" value="HTH-type_TetR-like_transc_reg"/>
</dbReference>
<evidence type="ECO:0000256" key="2">
    <source>
        <dbReference type="ARBA" id="ARBA00023125"/>
    </source>
</evidence>